<feature type="transmembrane region" description="Helical" evidence="5">
    <location>
        <begin position="175"/>
        <end position="207"/>
    </location>
</feature>
<dbReference type="PANTHER" id="PTHR37422">
    <property type="entry name" value="TEICHURONIC ACID BIOSYNTHESIS PROTEIN TUAE"/>
    <property type="match status" value="1"/>
</dbReference>
<dbReference type="GO" id="GO:0016020">
    <property type="term" value="C:membrane"/>
    <property type="evidence" value="ECO:0007669"/>
    <property type="project" value="UniProtKB-SubCell"/>
</dbReference>
<keyword evidence="4 5" id="KW-0472">Membrane</keyword>
<feature type="transmembrane region" description="Helical" evidence="5">
    <location>
        <begin position="17"/>
        <end position="34"/>
    </location>
</feature>
<comment type="subcellular location">
    <subcellularLocation>
        <location evidence="1">Membrane</location>
        <topology evidence="1">Multi-pass membrane protein</topology>
    </subcellularLocation>
</comment>
<gene>
    <name evidence="7" type="ORF">PITCH_A400040</name>
</gene>
<evidence type="ECO:0000256" key="1">
    <source>
        <dbReference type="ARBA" id="ARBA00004141"/>
    </source>
</evidence>
<dbReference type="InterPro" id="IPR051533">
    <property type="entry name" value="WaaL-like"/>
</dbReference>
<feature type="transmembrane region" description="Helical" evidence="5">
    <location>
        <begin position="303"/>
        <end position="321"/>
    </location>
</feature>
<dbReference type="InterPro" id="IPR007016">
    <property type="entry name" value="O-antigen_ligase-rel_domated"/>
</dbReference>
<sequence>MLFIGKISLLEKMRHEALTGLLLLLVIFLNNDAINKIKLAFKNGAWKAYVLFGFVTFLSIPFSVWPGNAFHLFIDFFKLFLFCLMIVGCIRGEKEFNSFVVLFIICMVYVTLGAFQNHLTGTYAFDYATGTYRIESPIKFYRNSNVLAVSILQCLPFIYYRIIHNVIIKKKVENALLLIIMGLMMFIVVLTGSRGGFLVFAGLMVFISYRSQYRKSAMLIMLIVAVGIWILMGQEYQNRYSTISELGQSDKPAHDRILGLQHGFEMLLSRPIIGVGIGCYQHARWHMFNNPLWAHNLPGQLMGELGVSGTIVFIILLWQCYRNTIKARILLADNGFRLSSLYSHAMAIEASLFAQIINGIGQHSLYLYGFYLMNALSVALLRITENKVEVQESSEK</sequence>
<feature type="transmembrane region" description="Helical" evidence="5">
    <location>
        <begin position="213"/>
        <end position="232"/>
    </location>
</feature>
<feature type="transmembrane region" description="Helical" evidence="5">
    <location>
        <begin position="46"/>
        <end position="64"/>
    </location>
</feature>
<evidence type="ECO:0000256" key="3">
    <source>
        <dbReference type="ARBA" id="ARBA00022989"/>
    </source>
</evidence>
<evidence type="ECO:0000259" key="6">
    <source>
        <dbReference type="Pfam" id="PF04932"/>
    </source>
</evidence>
<name>A0A445MZV9_9BACT</name>
<evidence type="ECO:0000256" key="4">
    <source>
        <dbReference type="ARBA" id="ARBA00023136"/>
    </source>
</evidence>
<keyword evidence="2 5" id="KW-0812">Transmembrane</keyword>
<evidence type="ECO:0000313" key="7">
    <source>
        <dbReference type="EMBL" id="SPD75005.1"/>
    </source>
</evidence>
<feature type="transmembrane region" description="Helical" evidence="5">
    <location>
        <begin position="96"/>
        <end position="115"/>
    </location>
</feature>
<feature type="transmembrane region" description="Helical" evidence="5">
    <location>
        <begin position="146"/>
        <end position="163"/>
    </location>
</feature>
<evidence type="ECO:0000256" key="2">
    <source>
        <dbReference type="ARBA" id="ARBA00022692"/>
    </source>
</evidence>
<accession>A0A445MZV9</accession>
<feature type="domain" description="O-antigen ligase-related" evidence="6">
    <location>
        <begin position="180"/>
        <end position="314"/>
    </location>
</feature>
<organism evidence="7">
    <name type="scientific">uncultured Desulfobacterium sp</name>
    <dbReference type="NCBI Taxonomy" id="201089"/>
    <lineage>
        <taxon>Bacteria</taxon>
        <taxon>Pseudomonadati</taxon>
        <taxon>Thermodesulfobacteriota</taxon>
        <taxon>Desulfobacteria</taxon>
        <taxon>Desulfobacterales</taxon>
        <taxon>Desulfobacteriaceae</taxon>
        <taxon>Desulfobacterium</taxon>
        <taxon>environmental samples</taxon>
    </lineage>
</organism>
<dbReference type="PANTHER" id="PTHR37422:SF13">
    <property type="entry name" value="LIPOPOLYSACCHARIDE BIOSYNTHESIS PROTEIN PA4999-RELATED"/>
    <property type="match status" value="1"/>
</dbReference>
<keyword evidence="3 5" id="KW-1133">Transmembrane helix</keyword>
<feature type="transmembrane region" description="Helical" evidence="5">
    <location>
        <begin position="266"/>
        <end position="283"/>
    </location>
</feature>
<proteinExistence type="predicted"/>
<protein>
    <recommendedName>
        <fullName evidence="6">O-antigen ligase-related domain-containing protein</fullName>
    </recommendedName>
</protein>
<dbReference type="AlphaFoldDB" id="A0A445MZV9"/>
<reference evidence="7" key="1">
    <citation type="submission" date="2018-01" db="EMBL/GenBank/DDBJ databases">
        <authorList>
            <person name="Regsiter A."/>
            <person name="William W."/>
        </authorList>
    </citation>
    <scope>NUCLEOTIDE SEQUENCE</scope>
    <source>
        <strain evidence="7">TRIP AH-1</strain>
    </source>
</reference>
<evidence type="ECO:0000256" key="5">
    <source>
        <dbReference type="SAM" id="Phobius"/>
    </source>
</evidence>
<dbReference type="Pfam" id="PF04932">
    <property type="entry name" value="Wzy_C"/>
    <property type="match status" value="1"/>
</dbReference>
<feature type="transmembrane region" description="Helical" evidence="5">
    <location>
        <begin position="70"/>
        <end position="89"/>
    </location>
</feature>
<dbReference type="EMBL" id="OJIN01000182">
    <property type="protein sequence ID" value="SPD75005.1"/>
    <property type="molecule type" value="Genomic_DNA"/>
</dbReference>